<protein>
    <submittedName>
        <fullName evidence="2">Uncharacterized protein</fullName>
    </submittedName>
</protein>
<feature type="compositionally biased region" description="Basic and acidic residues" evidence="1">
    <location>
        <begin position="415"/>
        <end position="425"/>
    </location>
</feature>
<accession>A0AAV2PKA7</accession>
<evidence type="ECO:0000256" key="1">
    <source>
        <dbReference type="SAM" id="MobiDB-lite"/>
    </source>
</evidence>
<sequence>MKKQKLEKNDASSTISNKASKIEPESDASSANTALNNSGTSQDENGISREEETIETESGSNEGPVSVIGADSSETKGGSNTELDDNQEGNAAVNDNSEREEYHAVKKENDLVADNMDHKENTKENETSLSAEQENIEEKENETQQYLDDENTDSLERDIAVMTNEKPRSSLSEKVHEHNAIEEAEGSVSMLVHESMVESEAKNLVSEIENTMNVEKDNLEKNIEIAVNDNQEGNSVVNDNSKREESQSENKENDLVADNIDHKEKTKEDETSLSEEYRDSEQKENETQQCLDNENTGSLERERAIMTNEKPRSSLSEKVHKDKAIEEAEGSVSLVVVEESIGESEAKNLDSEIENTMDIEKDNEEKNMGTDVYESESLKTEPVVNIKNDPIYYENISFDLEINGQSESTVNTNCNEKEKNKKEDGTVETNNNEEENDKAEVQPQISKEGSGEDEYDEIMEGPGGKPDPVADLFDDNEETKEDNKNEKSSNATSNDDLQTNYNSS</sequence>
<evidence type="ECO:0000313" key="3">
    <source>
        <dbReference type="Proteomes" id="UP001497623"/>
    </source>
</evidence>
<feature type="region of interest" description="Disordered" evidence="1">
    <location>
        <begin position="401"/>
        <end position="504"/>
    </location>
</feature>
<feature type="compositionally biased region" description="Basic and acidic residues" evidence="1">
    <location>
        <begin position="299"/>
        <end position="324"/>
    </location>
</feature>
<feature type="compositionally biased region" description="Polar residues" evidence="1">
    <location>
        <begin position="488"/>
        <end position="504"/>
    </location>
</feature>
<name>A0AAV2PKA7_MEGNR</name>
<feature type="region of interest" description="Disordered" evidence="1">
    <location>
        <begin position="223"/>
        <end position="324"/>
    </location>
</feature>
<feature type="compositionally biased region" description="Polar residues" evidence="1">
    <location>
        <begin position="27"/>
        <end position="45"/>
    </location>
</feature>
<feature type="compositionally biased region" description="Basic and acidic residues" evidence="1">
    <location>
        <begin position="96"/>
        <end position="126"/>
    </location>
</feature>
<dbReference type="AlphaFoldDB" id="A0AAV2PKA7"/>
<gene>
    <name evidence="2" type="ORF">MNOR_LOCUS611</name>
</gene>
<feature type="region of interest" description="Disordered" evidence="1">
    <location>
        <begin position="1"/>
        <end position="155"/>
    </location>
</feature>
<proteinExistence type="predicted"/>
<evidence type="ECO:0000313" key="2">
    <source>
        <dbReference type="EMBL" id="CAL4059489.1"/>
    </source>
</evidence>
<feature type="compositionally biased region" description="Basic and acidic residues" evidence="1">
    <location>
        <begin position="1"/>
        <end position="10"/>
    </location>
</feature>
<keyword evidence="3" id="KW-1185">Reference proteome</keyword>
<feature type="region of interest" description="Disordered" evidence="1">
    <location>
        <begin position="346"/>
        <end position="378"/>
    </location>
</feature>
<feature type="compositionally biased region" description="Basic and acidic residues" evidence="1">
    <location>
        <begin position="240"/>
        <end position="286"/>
    </location>
</feature>
<comment type="caution">
    <text evidence="2">The sequence shown here is derived from an EMBL/GenBank/DDBJ whole genome shotgun (WGS) entry which is preliminary data.</text>
</comment>
<dbReference type="EMBL" id="CAXKWB010000141">
    <property type="protein sequence ID" value="CAL4059489.1"/>
    <property type="molecule type" value="Genomic_DNA"/>
</dbReference>
<organism evidence="2 3">
    <name type="scientific">Meganyctiphanes norvegica</name>
    <name type="common">Northern krill</name>
    <name type="synonym">Thysanopoda norvegica</name>
    <dbReference type="NCBI Taxonomy" id="48144"/>
    <lineage>
        <taxon>Eukaryota</taxon>
        <taxon>Metazoa</taxon>
        <taxon>Ecdysozoa</taxon>
        <taxon>Arthropoda</taxon>
        <taxon>Crustacea</taxon>
        <taxon>Multicrustacea</taxon>
        <taxon>Malacostraca</taxon>
        <taxon>Eumalacostraca</taxon>
        <taxon>Eucarida</taxon>
        <taxon>Euphausiacea</taxon>
        <taxon>Euphausiidae</taxon>
        <taxon>Meganyctiphanes</taxon>
    </lineage>
</organism>
<feature type="compositionally biased region" description="Polar residues" evidence="1">
    <location>
        <begin position="228"/>
        <end position="239"/>
    </location>
</feature>
<feature type="non-terminal residue" evidence="2">
    <location>
        <position position="504"/>
    </location>
</feature>
<reference evidence="2 3" key="1">
    <citation type="submission" date="2024-05" db="EMBL/GenBank/DDBJ databases">
        <authorList>
            <person name="Wallberg A."/>
        </authorList>
    </citation>
    <scope>NUCLEOTIDE SEQUENCE [LARGE SCALE GENOMIC DNA]</scope>
</reference>
<dbReference type="Proteomes" id="UP001497623">
    <property type="component" value="Unassembled WGS sequence"/>
</dbReference>
<feature type="compositionally biased region" description="Polar residues" evidence="1">
    <location>
        <begin position="287"/>
        <end position="298"/>
    </location>
</feature>
<feature type="compositionally biased region" description="Basic and acidic residues" evidence="1">
    <location>
        <begin position="358"/>
        <end position="368"/>
    </location>
</feature>